<keyword evidence="1" id="KW-0812">Transmembrane</keyword>
<proteinExistence type="predicted"/>
<evidence type="ECO:0000313" key="2">
    <source>
        <dbReference type="EMBL" id="CAE09029.1"/>
    </source>
</evidence>
<sequence>MPLMTTMRDAVVLLLSWGSALLISWGLRFWGDQHPAPLQAPWAVVLTIVLLPALLMAGWVLLSAARPGAGEGGESIDSDQETR</sequence>
<reference evidence="2 3" key="1">
    <citation type="journal article" date="2003" name="Nature">
        <title>The genome of a motile marine Synechococcus.</title>
        <authorList>
            <person name="Palenik B."/>
            <person name="Brahamsha B."/>
            <person name="Larimer F."/>
            <person name="Land M."/>
            <person name="Hauser L."/>
            <person name="Chain P."/>
            <person name="Lamerdin J."/>
            <person name="Regala W."/>
            <person name="Allen E.A."/>
            <person name="McCarren J."/>
            <person name="Paulsen I."/>
            <person name="Dufresne A."/>
            <person name="Partensky F."/>
            <person name="Webb E."/>
            <person name="Waterbury J."/>
        </authorList>
    </citation>
    <scope>NUCLEOTIDE SEQUENCE [LARGE SCALE GENOMIC DNA]</scope>
    <source>
        <strain evidence="2 3">WH8102</strain>
    </source>
</reference>
<dbReference type="eggNOG" id="ENOG5030U6M">
    <property type="taxonomic scope" value="Bacteria"/>
</dbReference>
<keyword evidence="1" id="KW-0472">Membrane</keyword>
<gene>
    <name evidence="2" type="ordered locus">SYNW2514</name>
</gene>
<protein>
    <submittedName>
        <fullName evidence="2">Uncharacterized protein</fullName>
    </submittedName>
</protein>
<name>Q7U3B8_PARMW</name>
<dbReference type="Proteomes" id="UP000001422">
    <property type="component" value="Chromosome"/>
</dbReference>
<dbReference type="HOGENOM" id="CLU_200610_0_0_3"/>
<evidence type="ECO:0000256" key="1">
    <source>
        <dbReference type="SAM" id="Phobius"/>
    </source>
</evidence>
<dbReference type="STRING" id="84588.SYNW2514"/>
<dbReference type="AlphaFoldDB" id="Q7U3B8"/>
<dbReference type="KEGG" id="syw:SYNW2514"/>
<keyword evidence="1" id="KW-1133">Transmembrane helix</keyword>
<keyword evidence="3" id="KW-1185">Reference proteome</keyword>
<evidence type="ECO:0000313" key="3">
    <source>
        <dbReference type="Proteomes" id="UP000001422"/>
    </source>
</evidence>
<dbReference type="EMBL" id="BX569695">
    <property type="protein sequence ID" value="CAE09029.1"/>
    <property type="molecule type" value="Genomic_DNA"/>
</dbReference>
<feature type="transmembrane region" description="Helical" evidence="1">
    <location>
        <begin position="42"/>
        <end position="62"/>
    </location>
</feature>
<organism evidence="2 3">
    <name type="scientific">Parasynechococcus marenigrum (strain WH8102)</name>
    <dbReference type="NCBI Taxonomy" id="84588"/>
    <lineage>
        <taxon>Bacteria</taxon>
        <taxon>Bacillati</taxon>
        <taxon>Cyanobacteriota</taxon>
        <taxon>Cyanophyceae</taxon>
        <taxon>Synechococcales</taxon>
        <taxon>Prochlorococcaceae</taxon>
        <taxon>Parasynechococcus</taxon>
        <taxon>Parasynechococcus marenigrum</taxon>
    </lineage>
</organism>
<accession>Q7U3B8</accession>